<dbReference type="InterPro" id="IPR023902">
    <property type="entry name" value="Sporulation_SdpA"/>
</dbReference>
<protein>
    <recommendedName>
        <fullName evidence="3">Antimicrobial peptide system SdpA family protein</fullName>
    </recommendedName>
</protein>
<comment type="caution">
    <text evidence="1">The sequence shown here is derived from an EMBL/GenBank/DDBJ whole genome shotgun (WGS) entry which is preliminary data.</text>
</comment>
<name>A0A4Q7UNX3_9ACTN</name>
<reference evidence="1 2" key="1">
    <citation type="submission" date="2019-02" db="EMBL/GenBank/DDBJ databases">
        <title>Sequencing the genomes of 1000 actinobacteria strains.</title>
        <authorList>
            <person name="Klenk H.-P."/>
        </authorList>
    </citation>
    <scope>NUCLEOTIDE SEQUENCE [LARGE SCALE GENOMIC DNA]</scope>
    <source>
        <strain evidence="1 2">DSM 45888</strain>
    </source>
</reference>
<proteinExistence type="predicted"/>
<organism evidence="1 2">
    <name type="scientific">Micromonospora violae</name>
    <dbReference type="NCBI Taxonomy" id="1278207"/>
    <lineage>
        <taxon>Bacteria</taxon>
        <taxon>Bacillati</taxon>
        <taxon>Actinomycetota</taxon>
        <taxon>Actinomycetes</taxon>
        <taxon>Micromonosporales</taxon>
        <taxon>Micromonosporaceae</taxon>
        <taxon>Micromonospora</taxon>
    </lineage>
</organism>
<keyword evidence="2" id="KW-1185">Reference proteome</keyword>
<gene>
    <name evidence="1" type="ORF">EV382_5536</name>
</gene>
<evidence type="ECO:0000313" key="2">
    <source>
        <dbReference type="Proteomes" id="UP000293781"/>
    </source>
</evidence>
<evidence type="ECO:0008006" key="3">
    <source>
        <dbReference type="Google" id="ProtNLM"/>
    </source>
</evidence>
<evidence type="ECO:0000313" key="1">
    <source>
        <dbReference type="EMBL" id="RZT82231.1"/>
    </source>
</evidence>
<sequence>MSLLALAVLAQWLPAGRYLAFYRSTMRQVWPQTWSFYSDVAGGSQVSAYRWSGVRGGLPEPLAVRQASRASVGGFRRTTHAQLAELARVSAEIPVDRWWSCRSGRLAACLPASPEPAVTLVNPAAEPTLCGSVLLTIESRRSDRSADVVRTERLTYVALTCSRR</sequence>
<dbReference type="EMBL" id="SHKK01000001">
    <property type="protein sequence ID" value="RZT82231.1"/>
    <property type="molecule type" value="Genomic_DNA"/>
</dbReference>
<dbReference type="Pfam" id="PF17418">
    <property type="entry name" value="SdpA"/>
    <property type="match status" value="1"/>
</dbReference>
<dbReference type="Proteomes" id="UP000293781">
    <property type="component" value="Unassembled WGS sequence"/>
</dbReference>
<dbReference type="AlphaFoldDB" id="A0A4Q7UNX3"/>
<accession>A0A4Q7UNX3</accession>